<evidence type="ECO:0000259" key="20">
    <source>
        <dbReference type="PROSITE" id="PS50209"/>
    </source>
</evidence>
<dbReference type="SUPFAM" id="SSF52540">
    <property type="entry name" value="P-loop containing nucleoside triphosphate hydrolases"/>
    <property type="match status" value="4"/>
</dbReference>
<dbReference type="PRINTS" id="PR00249">
    <property type="entry name" value="GPCRSECRETIN"/>
</dbReference>
<dbReference type="GO" id="GO:0005737">
    <property type="term" value="C:cytoplasm"/>
    <property type="evidence" value="ECO:0007669"/>
    <property type="project" value="UniProtKB-SubCell"/>
</dbReference>
<dbReference type="PRINTS" id="PR01353">
    <property type="entry name" value="GLUCAGNFAMLY"/>
</dbReference>
<evidence type="ECO:0000256" key="18">
    <source>
        <dbReference type="ARBA" id="ARBA00023224"/>
    </source>
</evidence>
<dbReference type="PANTHER" id="PTHR19229:SF250">
    <property type="entry name" value="ABC TRANSPORTER DOMAIN-CONTAINING PROTEIN-RELATED"/>
    <property type="match status" value="1"/>
</dbReference>
<keyword evidence="5 19" id="KW-0812">Transmembrane</keyword>
<dbReference type="PROSITE" id="PS50261">
    <property type="entry name" value="G_PROTEIN_RECEP_F2_4"/>
    <property type="match status" value="1"/>
</dbReference>
<feature type="transmembrane region" description="Helical" evidence="19">
    <location>
        <begin position="3009"/>
        <end position="3030"/>
    </location>
</feature>
<dbReference type="Pfam" id="PF05729">
    <property type="entry name" value="NACHT"/>
    <property type="match status" value="1"/>
</dbReference>
<evidence type="ECO:0000256" key="4">
    <source>
        <dbReference type="ARBA" id="ARBA00022588"/>
    </source>
</evidence>
<feature type="domain" description="G-protein coupled receptors family 2 profile 2" evidence="22">
    <location>
        <begin position="3007"/>
        <end position="3258"/>
    </location>
</feature>
<keyword evidence="17" id="KW-0325">Glycoprotein</keyword>
<dbReference type="Pfam" id="PF00005">
    <property type="entry name" value="ABC_tran"/>
    <property type="match status" value="3"/>
</dbReference>
<feature type="transmembrane region" description="Helical" evidence="19">
    <location>
        <begin position="1109"/>
        <end position="1132"/>
    </location>
</feature>
<name>A0A444UBF5_ACIRT</name>
<dbReference type="PANTHER" id="PTHR19229">
    <property type="entry name" value="ATP-BINDING CASSETTE TRANSPORTER SUBFAMILY A ABCA"/>
    <property type="match status" value="1"/>
</dbReference>
<dbReference type="SMART" id="SM00368">
    <property type="entry name" value="LRR_RI"/>
    <property type="match status" value="13"/>
</dbReference>
<dbReference type="Gene3D" id="1.20.1070.10">
    <property type="entry name" value="Rhodopsin 7-helix transmembrane proteins"/>
    <property type="match status" value="1"/>
</dbReference>
<dbReference type="Proteomes" id="UP000289886">
    <property type="component" value="Unassembled WGS sequence"/>
</dbReference>
<evidence type="ECO:0000256" key="11">
    <source>
        <dbReference type="ARBA" id="ARBA00022859"/>
    </source>
</evidence>
<dbReference type="InterPro" id="IPR017981">
    <property type="entry name" value="GPCR_2-like_7TM"/>
</dbReference>
<dbReference type="InterPro" id="IPR041267">
    <property type="entry name" value="NLRP_HD2"/>
</dbReference>
<evidence type="ECO:0000259" key="23">
    <source>
        <dbReference type="PROSITE" id="PS50837"/>
    </source>
</evidence>
<feature type="transmembrane region" description="Helical" evidence="19">
    <location>
        <begin position="3132"/>
        <end position="3151"/>
    </location>
</feature>
<feature type="domain" description="G-protein coupled receptors family 2 profile 1" evidence="21">
    <location>
        <begin position="2908"/>
        <end position="2991"/>
    </location>
</feature>
<feature type="transmembrane region" description="Helical" evidence="19">
    <location>
        <begin position="327"/>
        <end position="346"/>
    </location>
</feature>
<dbReference type="Gene3D" id="1.10.533.10">
    <property type="entry name" value="Death Domain, Fas"/>
    <property type="match status" value="1"/>
</dbReference>
<keyword evidence="3" id="KW-0963">Cytoplasm</keyword>
<dbReference type="GO" id="GO:0042981">
    <property type="term" value="P:regulation of apoptotic process"/>
    <property type="evidence" value="ECO:0007669"/>
    <property type="project" value="InterPro"/>
</dbReference>
<dbReference type="PROSITE" id="PS00211">
    <property type="entry name" value="ABC_TRANSPORTER_1"/>
    <property type="match status" value="1"/>
</dbReference>
<dbReference type="SUPFAM" id="SSF111418">
    <property type="entry name" value="Hormone receptor domain"/>
    <property type="match status" value="1"/>
</dbReference>
<dbReference type="InterPro" id="IPR041075">
    <property type="entry name" value="NOD1/2_WH"/>
</dbReference>
<dbReference type="Pfam" id="PF02793">
    <property type="entry name" value="HRM"/>
    <property type="match status" value="1"/>
</dbReference>
<feature type="transmembrane region" description="Helical" evidence="19">
    <location>
        <begin position="3213"/>
        <end position="3235"/>
    </location>
</feature>
<evidence type="ECO:0000256" key="1">
    <source>
        <dbReference type="ARBA" id="ARBA00004141"/>
    </source>
</evidence>
<accession>A0A444UBF5</accession>
<dbReference type="Gene3D" id="3.80.10.10">
    <property type="entry name" value="Ribonuclease Inhibitor"/>
    <property type="match status" value="4"/>
</dbReference>
<feature type="transmembrane region" description="Helical" evidence="19">
    <location>
        <begin position="1138"/>
        <end position="1160"/>
    </location>
</feature>
<dbReference type="GO" id="GO:0005319">
    <property type="term" value="F:lipid transporter activity"/>
    <property type="evidence" value="ECO:0007669"/>
    <property type="project" value="TreeGrafter"/>
</dbReference>
<dbReference type="InterPro" id="IPR056264">
    <property type="entry name" value="R2_ABCA1-4-like"/>
</dbReference>
<evidence type="ECO:0000256" key="8">
    <source>
        <dbReference type="ARBA" id="ARBA00022741"/>
    </source>
</evidence>
<dbReference type="InterPro" id="IPR017871">
    <property type="entry name" value="ABC_transporter-like_CS"/>
</dbReference>
<dbReference type="SMART" id="SM00008">
    <property type="entry name" value="HormR"/>
    <property type="match status" value="1"/>
</dbReference>
<comment type="subcellular location">
    <subcellularLocation>
        <location evidence="2">Cytoplasm</location>
    </subcellularLocation>
    <subcellularLocation>
        <location evidence="1">Membrane</location>
        <topology evidence="1">Multi-pass membrane protein</topology>
    </subcellularLocation>
</comment>
<evidence type="ECO:0000259" key="24">
    <source>
        <dbReference type="PROSITE" id="PS50893"/>
    </source>
</evidence>
<dbReference type="InterPro" id="IPR003439">
    <property type="entry name" value="ABC_transporter-like_ATP-bd"/>
</dbReference>
<dbReference type="PROSITE" id="PS50837">
    <property type="entry name" value="NACHT"/>
    <property type="match status" value="1"/>
</dbReference>
<feature type="transmembrane region" description="Helical" evidence="19">
    <location>
        <begin position="296"/>
        <end position="321"/>
    </location>
</feature>
<evidence type="ECO:0000259" key="21">
    <source>
        <dbReference type="PROSITE" id="PS50227"/>
    </source>
</evidence>
<evidence type="ECO:0000313" key="25">
    <source>
        <dbReference type="EMBL" id="RXM32488.1"/>
    </source>
</evidence>
<evidence type="ECO:0000256" key="2">
    <source>
        <dbReference type="ARBA" id="ARBA00004496"/>
    </source>
</evidence>
<dbReference type="InterPro" id="IPR003290">
    <property type="entry name" value="GPCR_2_GLP1/glucagon_rcpt"/>
</dbReference>
<feature type="transmembrane region" description="Helical" evidence="19">
    <location>
        <begin position="3171"/>
        <end position="3192"/>
    </location>
</feature>
<dbReference type="Pfam" id="PF12698">
    <property type="entry name" value="ABC2_membrane_3"/>
    <property type="match status" value="1"/>
</dbReference>
<feature type="transmembrane region" description="Helical" evidence="19">
    <location>
        <begin position="1056"/>
        <end position="1078"/>
    </location>
</feature>
<dbReference type="Pfam" id="PF17776">
    <property type="entry name" value="NLRC4_HD2"/>
    <property type="match status" value="1"/>
</dbReference>
<dbReference type="GO" id="GO:0004967">
    <property type="term" value="F:glucagon receptor activity"/>
    <property type="evidence" value="ECO:0007669"/>
    <property type="project" value="InterPro"/>
</dbReference>
<evidence type="ECO:0000256" key="6">
    <source>
        <dbReference type="ARBA" id="ARBA00022729"/>
    </source>
</evidence>
<dbReference type="PROSITE" id="PS50893">
    <property type="entry name" value="ABC_TRANSPORTER_2"/>
    <property type="match status" value="2"/>
</dbReference>
<evidence type="ECO:0000256" key="15">
    <source>
        <dbReference type="ARBA" id="ARBA00023157"/>
    </source>
</evidence>
<dbReference type="FunFam" id="3.40.50.300:FF:000465">
    <property type="entry name" value="ATP-binding cassette, sub-family A (ABC1), member 3"/>
    <property type="match status" value="1"/>
</dbReference>
<dbReference type="InterPro" id="IPR001315">
    <property type="entry name" value="CARD"/>
</dbReference>
<keyword evidence="12 19" id="KW-1133">Transmembrane helix</keyword>
<evidence type="ECO:0000259" key="22">
    <source>
        <dbReference type="PROSITE" id="PS50261"/>
    </source>
</evidence>
<evidence type="ECO:0000256" key="16">
    <source>
        <dbReference type="ARBA" id="ARBA00023170"/>
    </source>
</evidence>
<dbReference type="SMART" id="SM00382">
    <property type="entry name" value="AAA"/>
    <property type="match status" value="2"/>
</dbReference>
<feature type="domain" description="CARD" evidence="20">
    <location>
        <begin position="1796"/>
        <end position="1880"/>
    </location>
</feature>
<dbReference type="InterPro" id="IPR007111">
    <property type="entry name" value="NACHT_NTPase"/>
</dbReference>
<feature type="transmembrane region" description="Helical" evidence="19">
    <location>
        <begin position="358"/>
        <end position="380"/>
    </location>
</feature>
<feature type="transmembrane region" description="Helical" evidence="19">
    <location>
        <begin position="3106"/>
        <end position="3125"/>
    </location>
</feature>
<dbReference type="FunFam" id="1.20.1070.10:FF:000133">
    <property type="entry name" value="Glucagon receptor a"/>
    <property type="match status" value="1"/>
</dbReference>
<keyword evidence="13" id="KW-0297">G-protein coupled receptor</keyword>
<dbReference type="SMART" id="SM01288">
    <property type="entry name" value="FISNA"/>
    <property type="match status" value="1"/>
</dbReference>
<evidence type="ECO:0000256" key="3">
    <source>
        <dbReference type="ARBA" id="ARBA00022490"/>
    </source>
</evidence>
<dbReference type="FunFam" id="3.80.10.10:FF:001349">
    <property type="entry name" value="NLR family CARD domain containing 3"/>
    <property type="match status" value="1"/>
</dbReference>
<keyword evidence="18" id="KW-0807">Transducer</keyword>
<keyword evidence="15" id="KW-1015">Disulfide bond</keyword>
<dbReference type="InterPro" id="IPR001879">
    <property type="entry name" value="GPCR_2_extracellular_dom"/>
</dbReference>
<dbReference type="Pfam" id="PF17779">
    <property type="entry name" value="WHD_NOD2"/>
    <property type="match status" value="1"/>
</dbReference>
<dbReference type="GO" id="GO:0016020">
    <property type="term" value="C:membrane"/>
    <property type="evidence" value="ECO:0007669"/>
    <property type="project" value="UniProtKB-SubCell"/>
</dbReference>
<proteinExistence type="predicted"/>
<evidence type="ECO:0000256" key="19">
    <source>
        <dbReference type="SAM" id="Phobius"/>
    </source>
</evidence>
<dbReference type="InterPro" id="IPR032675">
    <property type="entry name" value="LRR_dom_sf"/>
</dbReference>
<dbReference type="SUPFAM" id="SSF47986">
    <property type="entry name" value="DEATH domain"/>
    <property type="match status" value="1"/>
</dbReference>
<keyword evidence="14 19" id="KW-0472">Membrane</keyword>
<dbReference type="InterPro" id="IPR017983">
    <property type="entry name" value="GPCR_2_secretin-like_CS"/>
</dbReference>
<organism evidence="25 26">
    <name type="scientific">Acipenser ruthenus</name>
    <name type="common">Sterlet sturgeon</name>
    <dbReference type="NCBI Taxonomy" id="7906"/>
    <lineage>
        <taxon>Eukaryota</taxon>
        <taxon>Metazoa</taxon>
        <taxon>Chordata</taxon>
        <taxon>Craniata</taxon>
        <taxon>Vertebrata</taxon>
        <taxon>Euteleostomi</taxon>
        <taxon>Actinopterygii</taxon>
        <taxon>Chondrostei</taxon>
        <taxon>Acipenseriformes</taxon>
        <taxon>Acipenseridae</taxon>
        <taxon>Acipenser</taxon>
    </lineage>
</organism>
<dbReference type="InterPro" id="IPR036445">
    <property type="entry name" value="GPCR_2_extracell_dom_sf"/>
</dbReference>
<dbReference type="EMBL" id="SCEB01214897">
    <property type="protein sequence ID" value="RXM32488.1"/>
    <property type="molecule type" value="Genomic_DNA"/>
</dbReference>
<evidence type="ECO:0000313" key="26">
    <source>
        <dbReference type="Proteomes" id="UP000289886"/>
    </source>
</evidence>
<dbReference type="InterPro" id="IPR027417">
    <property type="entry name" value="P-loop_NTPase"/>
</dbReference>
<dbReference type="PROSITE" id="PS00649">
    <property type="entry name" value="G_PROTEIN_RECEP_F2_1"/>
    <property type="match status" value="1"/>
</dbReference>
<dbReference type="InterPro" id="IPR029495">
    <property type="entry name" value="NACHT-assoc"/>
</dbReference>
<evidence type="ECO:0000256" key="5">
    <source>
        <dbReference type="ARBA" id="ARBA00022692"/>
    </source>
</evidence>
<reference evidence="25 26" key="1">
    <citation type="submission" date="2019-01" db="EMBL/GenBank/DDBJ databases">
        <title>Draft Genome and Complete Hox-Cluster Characterization of the Sterlet Sturgeon (Acipenser ruthenus).</title>
        <authorList>
            <person name="Wei Q."/>
        </authorList>
    </citation>
    <scope>NUCLEOTIDE SEQUENCE [LARGE SCALE GENOMIC DNA]</scope>
    <source>
        <strain evidence="25">WHYD16114868_AA</strain>
        <tissue evidence="25">Blood</tissue>
    </source>
</reference>
<dbReference type="GO" id="GO:0007166">
    <property type="term" value="P:cell surface receptor signaling pathway"/>
    <property type="evidence" value="ECO:0007669"/>
    <property type="project" value="InterPro"/>
</dbReference>
<gene>
    <name evidence="25" type="ORF">EOD39_0242</name>
</gene>
<evidence type="ECO:0000256" key="10">
    <source>
        <dbReference type="ARBA" id="ARBA00022843"/>
    </source>
</evidence>
<dbReference type="GO" id="GO:0016887">
    <property type="term" value="F:ATP hydrolysis activity"/>
    <property type="evidence" value="ECO:0007669"/>
    <property type="project" value="InterPro"/>
</dbReference>
<dbReference type="CDD" id="cd01671">
    <property type="entry name" value="CARD"/>
    <property type="match status" value="1"/>
</dbReference>
<dbReference type="InterPro" id="IPR003593">
    <property type="entry name" value="AAA+_ATPase"/>
</dbReference>
<feature type="transmembrane region" description="Helical" evidence="19">
    <location>
        <begin position="1167"/>
        <end position="1190"/>
    </location>
</feature>
<dbReference type="InterPro" id="IPR026082">
    <property type="entry name" value="ABCA"/>
</dbReference>
<keyword evidence="8" id="KW-0547">Nucleotide-binding</keyword>
<evidence type="ECO:0000256" key="14">
    <source>
        <dbReference type="ARBA" id="ARBA00023136"/>
    </source>
</evidence>
<protein>
    <submittedName>
        <fullName evidence="25">ATP-binding cassette sub-family A member 3</fullName>
    </submittedName>
</protein>
<feature type="transmembrane region" description="Helical" evidence="19">
    <location>
        <begin position="878"/>
        <end position="900"/>
    </location>
</feature>
<dbReference type="InterPro" id="IPR000832">
    <property type="entry name" value="GPCR_2_secretin-like"/>
</dbReference>
<evidence type="ECO:0000256" key="7">
    <source>
        <dbReference type="ARBA" id="ARBA00022737"/>
    </source>
</evidence>
<dbReference type="CDD" id="cd00116">
    <property type="entry name" value="LRR_RI"/>
    <property type="match status" value="1"/>
</dbReference>
<keyword evidence="16" id="KW-0675">Receptor</keyword>
<keyword evidence="7" id="KW-0677">Repeat</keyword>
<keyword evidence="26" id="KW-1185">Reference proteome</keyword>
<dbReference type="Pfam" id="PF00002">
    <property type="entry name" value="7tm_2"/>
    <property type="match status" value="1"/>
</dbReference>
<dbReference type="GO" id="GO:0005524">
    <property type="term" value="F:ATP binding"/>
    <property type="evidence" value="ECO:0007669"/>
    <property type="project" value="UniProtKB-KW"/>
</dbReference>
<keyword evidence="9 25" id="KW-0067">ATP-binding</keyword>
<keyword evidence="4" id="KW-0399">Innate immunity</keyword>
<dbReference type="Gene3D" id="3.40.50.300">
    <property type="entry name" value="P-loop containing nucleotide triphosphate hydrolases"/>
    <property type="match status" value="4"/>
</dbReference>
<keyword evidence="6" id="KW-0732">Signal</keyword>
<dbReference type="GO" id="GO:0140359">
    <property type="term" value="F:ABC-type transporter activity"/>
    <property type="evidence" value="ECO:0007669"/>
    <property type="project" value="InterPro"/>
</dbReference>
<evidence type="ECO:0000256" key="12">
    <source>
        <dbReference type="ARBA" id="ARBA00022989"/>
    </source>
</evidence>
<keyword evidence="11" id="KW-0391">Immunity</keyword>
<evidence type="ECO:0000256" key="13">
    <source>
        <dbReference type="ARBA" id="ARBA00023040"/>
    </source>
</evidence>
<dbReference type="Pfam" id="PF23321">
    <property type="entry name" value="R1_ABCA1"/>
    <property type="match status" value="1"/>
</dbReference>
<comment type="caution">
    <text evidence="25">The sequence shown here is derived from an EMBL/GenBank/DDBJ whole genome shotgun (WGS) entry which is preliminary data.</text>
</comment>
<dbReference type="GO" id="GO:0045087">
    <property type="term" value="P:innate immune response"/>
    <property type="evidence" value="ECO:0007669"/>
    <property type="project" value="UniProtKB-KW"/>
</dbReference>
<dbReference type="Gene3D" id="4.10.1240.10">
    <property type="entry name" value="GPCR, family 2, extracellular hormone receptor domain"/>
    <property type="match status" value="1"/>
</dbReference>
<evidence type="ECO:0000256" key="17">
    <source>
        <dbReference type="ARBA" id="ARBA00023180"/>
    </source>
</evidence>
<feature type="domain" description="NACHT" evidence="23">
    <location>
        <begin position="1965"/>
        <end position="2097"/>
    </location>
</feature>
<dbReference type="PROSITE" id="PS50227">
    <property type="entry name" value="G_PROTEIN_RECEP_F2_3"/>
    <property type="match status" value="1"/>
</dbReference>
<dbReference type="SUPFAM" id="SSF52047">
    <property type="entry name" value="RNI-like"/>
    <property type="match status" value="2"/>
</dbReference>
<feature type="domain" description="ABC transporter" evidence="24">
    <location>
        <begin position="481"/>
        <end position="714"/>
    </location>
</feature>
<feature type="transmembrane region" description="Helical" evidence="19">
    <location>
        <begin position="12"/>
        <end position="33"/>
    </location>
</feature>
<feature type="transmembrane region" description="Helical" evidence="19">
    <location>
        <begin position="1327"/>
        <end position="1353"/>
    </location>
</feature>
<evidence type="ECO:0000256" key="9">
    <source>
        <dbReference type="ARBA" id="ARBA00022840"/>
    </source>
</evidence>
<dbReference type="PROSITE" id="PS50209">
    <property type="entry name" value="CARD"/>
    <property type="match status" value="1"/>
</dbReference>
<dbReference type="FunFam" id="3.80.10.10:FF:000274">
    <property type="entry name" value="NLR family CARD domain containing 3"/>
    <property type="match status" value="1"/>
</dbReference>
<feature type="domain" description="ABC transporter" evidence="24">
    <location>
        <begin position="1407"/>
        <end position="1706"/>
    </location>
</feature>
<dbReference type="CDD" id="cd03263">
    <property type="entry name" value="ABC_subfamily_A"/>
    <property type="match status" value="2"/>
</dbReference>
<dbReference type="InterPro" id="IPR001611">
    <property type="entry name" value="Leu-rich_rpt"/>
</dbReference>
<dbReference type="InterPro" id="IPR013525">
    <property type="entry name" value="ABC2_TM"/>
</dbReference>
<dbReference type="InterPro" id="IPR011029">
    <property type="entry name" value="DEATH-like_dom_sf"/>
</dbReference>
<sequence length="3304" mass="366467">MLTLAHHKAKRQIVATVLEIALPLLFAAILIALRQRVPSSTFPNVTSFRSFSVTFLPQPLGWENLELAFIPGNVSTVRSLASDVGKQFKPGLRARYFDTEAEFENSVRKDPEFGNILAVVVFEHPFSHRDEPLPLQVSYHLRFKYSPRNAPARERTGLNPNSDRDWHTQKLFPLQQLPGPRERDYNHGGTPGKIMIWYYREAFLAVQHAVDRAVIGSYGNRSGAALLEKVSVSLSRFPFPPFINDIFILAVQNQLPLLLMLSFTYTALNIVRAVVQEKERKLKVSPNGAVLTNSEPSVVFVFLLTFAVSTITFSFMVSAFFSRANVAAAAGGFLYFLSYIPYFFIAPRYDLLSHAQKVSACLISNVGMAMGAQLIGVFEGKGTGIQWNNLLEPVSVDDPFSLAQVLGMLLLDSLLYGLLGWYVEAVFPGEYGVPLPWHFFMLPSYWCSTPCLALVKEKEDVEKALKGEFIEEEPVGLVSGIKIKHLAKVFRVGNVIREVVRDLTLNMYEGQITVLLGHNGAGKSTTLSMLTGLFPPTSGRAYINGYDICQDMALIRHSLGLCPQHDVLFHSLTVQEHLQFFAQLKGYPREKTPDEVERILKILNLEDKRQSRSKTLSGGMKRKLSIGIALIGDSKVVMLDEPTSGMDPAARRATWDLLQSQKRGRTILLTTHFMDEADLLGDRIAIMAEGELQCCGSPLFLKNKYGAGYHMVIVREPLCDVPEITRLVKMYVPNATMESSAGAELSYILPKESTHRFELLFAELEMKREELGIASYGASVTTMEEVFLRVGKLVDSSLDIQAIQLPALQYQHERRSHDWSRDDASSLSGMTDITDDSGTLISEDCSTIKLNMGAMLFLQQFYAMFLKRALYSWRNWKVMVAQFLVPLVFTVLALVVARTFPGANDCPPLRLALSRYGPTAVPVALEPGARPLAAALAAAYTGQLPDQLGQARNISGENPRDLPEYVLLASAEEGGAFNEHCVVGVSFGEGRGQVTATAYFNNQGYHTPATALLLLDNAIYRLVAGPNASISTGNHPQPRNVSETAHDQITKGQTGFAIAINLMYGMASLSSTFALLMVTERALKAKHVQQVVFRAFNVRAFTQDYHLGALLLILLLYGWAVIPLMYLLSFLFSTAATAYTRLTIFNILSGTATFLAVTIMGIPELGLVDLSITLGKVFLLFPNYCLGMAISDFYQNYEFMQFCTSSFMSKIICHKYTGLVLGECPVVLVDAGAAAGLVLGECPVVLVDAAAAAGLVLGECPVVLVDGGAAGLVLGECPVVLVDAGAAAGLVLGECPVVLVFLAAGILSCVADVTYQENYFAMETPGVGRFLLSMSVQGVVFMIFIFIIELHFLQRLRQLCCVLCRRHKRVAAVSGAALLLEDRDVAEERKRVLECQPAVESMVGSPLILQELSKVYSSGETLLAVDRLSLAVTKGECFGLLGFNGAGKTTTFKMLTGDETVTSGDAFIDGYSVLSDIKKVQQRIGYCPQFDALLDHMTGRETLRMYARLRGIPEKYVGGCVENVLRALLLEPHADRLVYSSGETLLAVDRLSLAVTKGECFGLLGFNGAGKSTTFKMLTGDETVTSGDAFIDGYSVLSDIKKVQQRIGYCPQFDALLDHMTGRETLRMYARLRGIPEKYVGGCVENVLRALLLEPHADRLVRCYSMEECEALCTRLAVMVNGQFKCLGSPQHLKSKFGSGYTLLVKMRVEEEQDLQHLKDFIESTFHESVLKDEHQGMVHYHLTDTTVTWAQVFGTMEAAKEKYGIEDYCVSQISLEQGFHGFELYRRLKISGVWIHRYRKQLVRSISGPFLENIVSHVRKLELISRDEASQIQEAGLLCEKVRTFIDILAGKGTLGSETLQAFIETTNSQLYLLITLYDPMVQKHVEVLQSRYGTWMEQGLLSEKPSLDRLNSLLLVEGLSDLQQKEHDVMQIEATKGTVRQSAKPITLEKLLQPVTRVSMPPRILLTVGVAGIGKSTLLRLFIHRWAKGEIYPDVTFVLPFTFWELNTYEKLSAERLVRSAFPHMAESGHVFNGTARVLLIFDGLDEFKPTLDFSDTMACTDPKKEVPVDNLITNIIRGNLFPDASVWLTSRPTAAAQIPGGLVDRMTEIRGFTKAEIQDFLNQLFQDRELSSRVWSHLNSSKVFNVMCYMPCTCWIVGSTLGYLLRSGTQDGQGLPKTWTELYSHFFKMVAEGDLQSKDKEPLKIEQAFGNSRKLMANLGKLAFYGLIKRKYTFYEQDMKAYGIDLPSLQGSLCSRVLVKEDSPVCTVYYFAHLTLQEYLAATFYYTAAKRAIFDLFTENGMSWPKIGFQNHFKNALQRAQQSEDGQLDVFVRFLSGLLSPHVVKPLSGLLLLARDEHSGYRGPAISLLQGCLSTGYTVSLRAVNVVHCLQELQHIELARTVEESLRNGNLAGKLTSVTCSVLAYLLQVSEECAEETNLSNCLNYSIVKSLLPQLLYCNNLRLENNNFKDDVMDLLGSLLSAKDCHIQKISLAENSIGNKGAKAIGRSLMVNRSLTALDLHSNNIGPKGAKALADAVKINQGLVSLNLQNNFIGEEGAKAAAEILQSNRNLCTLHLQKNSIGPEGVKRIAEALKNNRSLKELMLSSNQLGDKGAIALAKALKQNHSLTTLDLQSNSISNKGVTALTEALKHNRGLIDLNLRENSIGVEGAKALANALLENGTLRNLDLTANLLHDEGAKAIAGAVKVNRSLTSLHLQWNFIKSKAAKALAQALQSNSSLQSLDLQENSIGDEGMVALAGALKTNTALTMLYLQGVSAGVMGAIALADALRVNKTLHTLDLRGNSIGMEGAKAMSNALKINGTLRSLNLQENSLGMDGAIFIAKALTGDHRLTYINTRLENGVLKLNRGAGMLQAIWTGLLLLQFQAAQGKVLEQTYQKWLRYQMDCMKQMDHEAYPSGVYCNRTFDMYACWPDGIPGTLVNVSCPSYLPWFDKVSLGVVRRKCRLDGQWLQLDSGQSWRDISQCEDEAEVLSEEMWYKQLMVSFKVLYTVGYSLSLFTLLWALIIVLGIRKLHCTRNYIHANLFASFMLRAVSVIVKDALLDQHWGREIMAVSDLAAMLSHQAAIGCRMAHVVMQYCILANHYWLFGEAIYLYTLLIGAVFSEKNNYTPYLYLGWGIPVIFVVPWMAAKYLKENTECWALNDNMSYWWIIRCPILLASLINLVIFMKILKVILSKLRANQKGFPDYKLRLAKATLTLIPLFGIHEVVFIFATDEQTTGILRYIKVFFTLFLNSFQVQSELQKKLQTWKVESAALCCPQREEGQHVFRNSAPVTLSTWQQAP</sequence>
<keyword evidence="10" id="KW-0832">Ubl conjugation</keyword>
<feature type="transmembrane region" description="Helical" evidence="19">
    <location>
        <begin position="255"/>
        <end position="275"/>
    </location>
</feature>
<dbReference type="Pfam" id="PF13516">
    <property type="entry name" value="LRR_6"/>
    <property type="match status" value="10"/>
</dbReference>